<protein>
    <submittedName>
        <fullName evidence="1">Uncharacterized protein</fullName>
    </submittedName>
</protein>
<dbReference type="EMBL" id="BMAO01032231">
    <property type="protein sequence ID" value="GFQ80674.1"/>
    <property type="molecule type" value="Genomic_DNA"/>
</dbReference>
<dbReference type="Proteomes" id="UP000887116">
    <property type="component" value="Unassembled WGS sequence"/>
</dbReference>
<dbReference type="OrthoDB" id="10418683at2759"/>
<keyword evidence="2" id="KW-1185">Reference proteome</keyword>
<gene>
    <name evidence="1" type="ORF">TNCT_137311</name>
</gene>
<proteinExistence type="predicted"/>
<organism evidence="1 2">
    <name type="scientific">Trichonephila clavata</name>
    <name type="common">Joro spider</name>
    <name type="synonym">Nephila clavata</name>
    <dbReference type="NCBI Taxonomy" id="2740835"/>
    <lineage>
        <taxon>Eukaryota</taxon>
        <taxon>Metazoa</taxon>
        <taxon>Ecdysozoa</taxon>
        <taxon>Arthropoda</taxon>
        <taxon>Chelicerata</taxon>
        <taxon>Arachnida</taxon>
        <taxon>Araneae</taxon>
        <taxon>Araneomorphae</taxon>
        <taxon>Entelegynae</taxon>
        <taxon>Araneoidea</taxon>
        <taxon>Nephilidae</taxon>
        <taxon>Trichonephila</taxon>
    </lineage>
</organism>
<dbReference type="AlphaFoldDB" id="A0A8X6KPQ4"/>
<evidence type="ECO:0000313" key="1">
    <source>
        <dbReference type="EMBL" id="GFQ80674.1"/>
    </source>
</evidence>
<evidence type="ECO:0000313" key="2">
    <source>
        <dbReference type="Proteomes" id="UP000887116"/>
    </source>
</evidence>
<sequence>MKTRGAYVLAEAESTAIQEVRETRPEWNPEEPRAHVVFGEWHLPYDIYGYSPDHYYRFRFPMNTRDDLILGAVFLESLSYFLK</sequence>
<comment type="caution">
    <text evidence="1">The sequence shown here is derived from an EMBL/GenBank/DDBJ whole genome shotgun (WGS) entry which is preliminary data.</text>
</comment>
<name>A0A8X6KPQ4_TRICU</name>
<accession>A0A8X6KPQ4</accession>
<reference evidence="1" key="1">
    <citation type="submission" date="2020-07" db="EMBL/GenBank/DDBJ databases">
        <title>Multicomponent nature underlies the extraordinary mechanical properties of spider dragline silk.</title>
        <authorList>
            <person name="Kono N."/>
            <person name="Nakamura H."/>
            <person name="Mori M."/>
            <person name="Yoshida Y."/>
            <person name="Ohtoshi R."/>
            <person name="Malay A.D."/>
            <person name="Moran D.A.P."/>
            <person name="Tomita M."/>
            <person name="Numata K."/>
            <person name="Arakawa K."/>
        </authorList>
    </citation>
    <scope>NUCLEOTIDE SEQUENCE</scope>
</reference>